<dbReference type="RefSeq" id="WP_115302976.1">
    <property type="nucleotide sequence ID" value="NZ_CAAAHO010000007.1"/>
</dbReference>
<accession>A0A378IAC4</accession>
<evidence type="ECO:0000313" key="1">
    <source>
        <dbReference type="EMBL" id="STX29294.1"/>
    </source>
</evidence>
<dbReference type="EMBL" id="UGNV01000001">
    <property type="protein sequence ID" value="STX29294.1"/>
    <property type="molecule type" value="Genomic_DNA"/>
</dbReference>
<name>A0A378IAC4_9GAMM</name>
<keyword evidence="2" id="KW-1185">Reference proteome</keyword>
<reference evidence="1 2" key="1">
    <citation type="submission" date="2018-06" db="EMBL/GenBank/DDBJ databases">
        <authorList>
            <consortium name="Pathogen Informatics"/>
            <person name="Doyle S."/>
        </authorList>
    </citation>
    <scope>NUCLEOTIDE SEQUENCE [LARGE SCALE GENOMIC DNA]</scope>
    <source>
        <strain evidence="1 2">NCTC13315</strain>
    </source>
</reference>
<dbReference type="AlphaFoldDB" id="A0A378IAC4"/>
<proteinExistence type="predicted"/>
<organism evidence="1 2">
    <name type="scientific">Legionella beliardensis</name>
    <dbReference type="NCBI Taxonomy" id="91822"/>
    <lineage>
        <taxon>Bacteria</taxon>
        <taxon>Pseudomonadati</taxon>
        <taxon>Pseudomonadota</taxon>
        <taxon>Gammaproteobacteria</taxon>
        <taxon>Legionellales</taxon>
        <taxon>Legionellaceae</taxon>
        <taxon>Legionella</taxon>
    </lineage>
</organism>
<evidence type="ECO:0000313" key="2">
    <source>
        <dbReference type="Proteomes" id="UP000254968"/>
    </source>
</evidence>
<sequence length="136" mass="15471">MKRDSSFFEVVVEGFAALSEKNAISIFCRNSETLKTMQKDSLAVGASSRNQNFIQAIKEANTFSDMLPLIDNFHPSREKESVAIQAVIKTVLFFGSYVNSDIDFIYHLPALKKEIINYAVEHGYEINYQRDNSYTV</sequence>
<protein>
    <submittedName>
        <fullName evidence="1">Uncharacterized protein</fullName>
    </submittedName>
</protein>
<dbReference type="OrthoDB" id="5652198at2"/>
<gene>
    <name evidence="1" type="ORF">NCTC13315_01833</name>
</gene>
<dbReference type="Proteomes" id="UP000254968">
    <property type="component" value="Unassembled WGS sequence"/>
</dbReference>